<keyword evidence="1" id="KW-0812">Transmembrane</keyword>
<comment type="caution">
    <text evidence="2">The sequence shown here is derived from an EMBL/GenBank/DDBJ whole genome shotgun (WGS) entry which is preliminary data.</text>
</comment>
<sequence length="106" mass="11857">MKRNWSLNHFPAHTALGRASRMARWQAISLRWHRHGQAGITLVSCALLSALGRSLGLAHPAGLVTACAVAQCYCQVYLYLARRRCRRLFMRKGNDHAQGTDVTVVQ</sequence>
<evidence type="ECO:0000256" key="1">
    <source>
        <dbReference type="SAM" id="Phobius"/>
    </source>
</evidence>
<accession>A0A225SSF0</accession>
<organism evidence="2 3">
    <name type="scientific">Herbaspirillum aquaticum</name>
    <dbReference type="NCBI Taxonomy" id="568783"/>
    <lineage>
        <taxon>Bacteria</taxon>
        <taxon>Pseudomonadati</taxon>
        <taxon>Pseudomonadota</taxon>
        <taxon>Betaproteobacteria</taxon>
        <taxon>Burkholderiales</taxon>
        <taxon>Oxalobacteraceae</taxon>
        <taxon>Herbaspirillum</taxon>
    </lineage>
</organism>
<proteinExistence type="predicted"/>
<dbReference type="Proteomes" id="UP000214747">
    <property type="component" value="Unassembled WGS sequence"/>
</dbReference>
<evidence type="ECO:0000313" key="3">
    <source>
        <dbReference type="Proteomes" id="UP000214747"/>
    </source>
</evidence>
<dbReference type="AlphaFoldDB" id="A0A225SSF0"/>
<keyword evidence="3" id="KW-1185">Reference proteome</keyword>
<evidence type="ECO:0000313" key="2">
    <source>
        <dbReference type="EMBL" id="OWY33499.1"/>
    </source>
</evidence>
<keyword evidence="1" id="KW-1133">Transmembrane helix</keyword>
<name>A0A225SSF0_9BURK</name>
<dbReference type="EMBL" id="NJGV01000017">
    <property type="protein sequence ID" value="OWY33499.1"/>
    <property type="molecule type" value="Genomic_DNA"/>
</dbReference>
<keyword evidence="1" id="KW-0472">Membrane</keyword>
<gene>
    <name evidence="2" type="ORF">CEJ45_16115</name>
</gene>
<dbReference type="RefSeq" id="WP_088756082.1">
    <property type="nucleotide sequence ID" value="NZ_NJGV01000017.1"/>
</dbReference>
<protein>
    <submittedName>
        <fullName evidence="2">Uncharacterized protein</fullName>
    </submittedName>
</protein>
<feature type="transmembrane region" description="Helical" evidence="1">
    <location>
        <begin position="62"/>
        <end position="81"/>
    </location>
</feature>
<reference evidence="2 3" key="1">
    <citation type="journal article" date="2010" name="Int. J. Syst. Evol. Microbiol.">
        <title>Reclassification of Herbaspirillum putei as a later heterotypic synonym of Herbaspirillum huttiense, with the description of H. huttiense subsp. huttiense subsp. nov. and H. huttiense subsp. putei subsp. nov., comb. nov., and description of Herbaspirillum aquaticum sp. nov.</title>
        <authorList>
            <person name="Dobritsa A.P."/>
            <person name="Reddy M.C."/>
            <person name="Samadpour M."/>
        </authorList>
    </citation>
    <scope>NUCLEOTIDE SEQUENCE [LARGE SCALE GENOMIC DNA]</scope>
    <source>
        <strain evidence="2 3">IEH 4430</strain>
    </source>
</reference>